<keyword evidence="4" id="KW-0862">Zinc</keyword>
<keyword evidence="7" id="KW-1185">Reference proteome</keyword>
<dbReference type="EC" id="2.3.1.286" evidence="1"/>
<dbReference type="GO" id="GO:0070403">
    <property type="term" value="F:NAD+ binding"/>
    <property type="evidence" value="ECO:0007669"/>
    <property type="project" value="InterPro"/>
</dbReference>
<evidence type="ECO:0000259" key="5">
    <source>
        <dbReference type="PROSITE" id="PS50305"/>
    </source>
</evidence>
<dbReference type="OrthoDB" id="9800582at2"/>
<dbReference type="InterPro" id="IPR050134">
    <property type="entry name" value="NAD-dep_sirtuin_deacylases"/>
</dbReference>
<dbReference type="PROSITE" id="PS50305">
    <property type="entry name" value="SIRTUIN"/>
    <property type="match status" value="1"/>
</dbReference>
<dbReference type="EMBL" id="RBWE01000001">
    <property type="protein sequence ID" value="RKO65946.1"/>
    <property type="molecule type" value="Genomic_DNA"/>
</dbReference>
<reference evidence="6 7" key="1">
    <citation type="submission" date="2018-10" db="EMBL/GenBank/DDBJ databases">
        <authorList>
            <person name="Grouzdev D.S."/>
            <person name="Krutkina M.S."/>
            <person name="Tourova T.P."/>
            <person name="Nazina T.N."/>
        </authorList>
    </citation>
    <scope>NUCLEOTIDE SEQUENCE [LARGE SCALE GENOMIC DNA]</scope>
    <source>
        <strain evidence="6 7">435</strain>
    </source>
</reference>
<feature type="binding site" evidence="4">
    <location>
        <position position="132"/>
    </location>
    <ligand>
        <name>Zn(2+)</name>
        <dbReference type="ChEBI" id="CHEBI:29105"/>
    </ligand>
</feature>
<name>A0A494WRV0_9FIRM</name>
<feature type="domain" description="Deacetylase sirtuin-type" evidence="5">
    <location>
        <begin position="2"/>
        <end position="250"/>
    </location>
</feature>
<dbReference type="GO" id="GO:0017136">
    <property type="term" value="F:histone deacetylase activity, NAD-dependent"/>
    <property type="evidence" value="ECO:0007669"/>
    <property type="project" value="TreeGrafter"/>
</dbReference>
<dbReference type="InterPro" id="IPR026591">
    <property type="entry name" value="Sirtuin_cat_small_dom_sf"/>
</dbReference>
<sequence>MSTSYQEKIRTLAELLRRYDRNFALTGAGVSTESGIPDFRSPGTGLWTKYDPIKTASLSALKRDPATFYKINLSRWAAFSGVEPNDAHRAIARLEELGYLVGVITQNIDGLHQRAGSKRVWEIHGHLRTCHCMSCEQSYPFSYLVERFEKGQNPPLCGICKGTLRPDVVLFEDRMSEDFFKATRALSGCQLMLVVGSSLQVYPAAGLPQFARKVVIINREPTPWDEQAELVIHHSAGQVFRDLMAELGEPLTGQ</sequence>
<dbReference type="Gene3D" id="3.40.50.1220">
    <property type="entry name" value="TPP-binding domain"/>
    <property type="match status" value="1"/>
</dbReference>
<gene>
    <name evidence="6" type="ORF">D7024_02580</name>
</gene>
<dbReference type="InterPro" id="IPR026590">
    <property type="entry name" value="Ssirtuin_cat_dom"/>
</dbReference>
<dbReference type="Pfam" id="PF02146">
    <property type="entry name" value="SIR2"/>
    <property type="match status" value="1"/>
</dbReference>
<accession>A0A494WRV0</accession>
<keyword evidence="3" id="KW-0520">NAD</keyword>
<proteinExistence type="predicted"/>
<dbReference type="Proteomes" id="UP000271256">
    <property type="component" value="Unassembled WGS sequence"/>
</dbReference>
<dbReference type="GO" id="GO:0046872">
    <property type="term" value="F:metal ion binding"/>
    <property type="evidence" value="ECO:0007669"/>
    <property type="project" value="UniProtKB-KW"/>
</dbReference>
<evidence type="ECO:0000256" key="1">
    <source>
        <dbReference type="ARBA" id="ARBA00012928"/>
    </source>
</evidence>
<keyword evidence="4" id="KW-0479">Metal-binding</keyword>
<feature type="binding site" evidence="4">
    <location>
        <position position="157"/>
    </location>
    <ligand>
        <name>Zn(2+)</name>
        <dbReference type="ChEBI" id="CHEBI:29105"/>
    </ligand>
</feature>
<dbReference type="PANTHER" id="PTHR11085:SF10">
    <property type="entry name" value="NAD-DEPENDENT PROTEIN DEACYLASE SIRTUIN-5, MITOCHONDRIAL-RELATED"/>
    <property type="match status" value="1"/>
</dbReference>
<dbReference type="PANTHER" id="PTHR11085">
    <property type="entry name" value="NAD-DEPENDENT PROTEIN DEACYLASE SIRTUIN-5, MITOCHONDRIAL-RELATED"/>
    <property type="match status" value="1"/>
</dbReference>
<feature type="active site" description="Proton acceptor" evidence="4">
    <location>
        <position position="124"/>
    </location>
</feature>
<evidence type="ECO:0000256" key="2">
    <source>
        <dbReference type="ARBA" id="ARBA00022679"/>
    </source>
</evidence>
<comment type="caution">
    <text evidence="6">The sequence shown here is derived from an EMBL/GenBank/DDBJ whole genome shotgun (WGS) entry which is preliminary data.</text>
</comment>
<dbReference type="InterPro" id="IPR029035">
    <property type="entry name" value="DHS-like_NAD/FAD-binding_dom"/>
</dbReference>
<evidence type="ECO:0000256" key="4">
    <source>
        <dbReference type="PROSITE-ProRule" id="PRU00236"/>
    </source>
</evidence>
<dbReference type="AlphaFoldDB" id="A0A494WRV0"/>
<evidence type="ECO:0000313" key="6">
    <source>
        <dbReference type="EMBL" id="RKO65946.1"/>
    </source>
</evidence>
<dbReference type="SUPFAM" id="SSF52467">
    <property type="entry name" value="DHS-like NAD/FAD-binding domain"/>
    <property type="match status" value="1"/>
</dbReference>
<evidence type="ECO:0000256" key="3">
    <source>
        <dbReference type="ARBA" id="ARBA00023027"/>
    </source>
</evidence>
<dbReference type="InterPro" id="IPR003000">
    <property type="entry name" value="Sirtuin"/>
</dbReference>
<organism evidence="6 7">
    <name type="scientific">Desulfofundulus salinus</name>
    <dbReference type="NCBI Taxonomy" id="2419843"/>
    <lineage>
        <taxon>Bacteria</taxon>
        <taxon>Bacillati</taxon>
        <taxon>Bacillota</taxon>
        <taxon>Clostridia</taxon>
        <taxon>Eubacteriales</taxon>
        <taxon>Peptococcaceae</taxon>
        <taxon>Desulfofundulus</taxon>
    </lineage>
</organism>
<dbReference type="NCBIfam" id="NF001753">
    <property type="entry name" value="PRK00481.1-3"/>
    <property type="match status" value="1"/>
</dbReference>
<feature type="binding site" evidence="4">
    <location>
        <position position="135"/>
    </location>
    <ligand>
        <name>Zn(2+)</name>
        <dbReference type="ChEBI" id="CHEBI:29105"/>
    </ligand>
</feature>
<protein>
    <recommendedName>
        <fullName evidence="1">protein acetyllysine N-acetyltransferase</fullName>
        <ecNumber evidence="1">2.3.1.286</ecNumber>
    </recommendedName>
</protein>
<evidence type="ECO:0000313" key="7">
    <source>
        <dbReference type="Proteomes" id="UP000271256"/>
    </source>
</evidence>
<keyword evidence="2" id="KW-0808">Transferase</keyword>
<feature type="binding site" evidence="4">
    <location>
        <position position="160"/>
    </location>
    <ligand>
        <name>Zn(2+)</name>
        <dbReference type="ChEBI" id="CHEBI:29105"/>
    </ligand>
</feature>
<dbReference type="Gene3D" id="3.30.1600.10">
    <property type="entry name" value="SIR2/SIRT2 'Small Domain"/>
    <property type="match status" value="1"/>
</dbReference>
<dbReference type="CDD" id="cd01407">
    <property type="entry name" value="SIR2-fam"/>
    <property type="match status" value="1"/>
</dbReference>